<sequence>MYKSETEKRRHRRRHCRRRVGALICKVWSRRSRVQTWWLARWWRAAESWAPSSLTEAEDHGFGDEWLRRGRLRRLEPLTATCGDLRQAEPCGREGDRCSLGLERAREKGFRALRKKIVGVSPASMGVAGELRAVVRRGRDGSGVLMVGGQWQRGGVERDRKEACVLLL</sequence>
<name>A0A4D6KPJ8_VIGUN</name>
<dbReference type="AlphaFoldDB" id="A0A4D6KPJ8"/>
<protein>
    <submittedName>
        <fullName evidence="1">Uncharacterized protein</fullName>
    </submittedName>
</protein>
<accession>A0A4D6KPJ8</accession>
<gene>
    <name evidence="1" type="ORF">DEO72_LG1g2236</name>
</gene>
<evidence type="ECO:0000313" key="1">
    <source>
        <dbReference type="EMBL" id="QCD78600.1"/>
    </source>
</evidence>
<reference evidence="1 2" key="1">
    <citation type="submission" date="2019-04" db="EMBL/GenBank/DDBJ databases">
        <title>An improved genome assembly and genetic linkage map for asparagus bean, Vigna unguiculata ssp. sesquipedialis.</title>
        <authorList>
            <person name="Xia Q."/>
            <person name="Zhang R."/>
            <person name="Dong Y."/>
        </authorList>
    </citation>
    <scope>NUCLEOTIDE SEQUENCE [LARGE SCALE GENOMIC DNA]</scope>
    <source>
        <tissue evidence="1">Leaf</tissue>
    </source>
</reference>
<proteinExistence type="predicted"/>
<dbReference type="EMBL" id="CP039345">
    <property type="protein sequence ID" value="QCD78600.1"/>
    <property type="molecule type" value="Genomic_DNA"/>
</dbReference>
<organism evidence="1 2">
    <name type="scientific">Vigna unguiculata</name>
    <name type="common">Cowpea</name>
    <dbReference type="NCBI Taxonomy" id="3917"/>
    <lineage>
        <taxon>Eukaryota</taxon>
        <taxon>Viridiplantae</taxon>
        <taxon>Streptophyta</taxon>
        <taxon>Embryophyta</taxon>
        <taxon>Tracheophyta</taxon>
        <taxon>Spermatophyta</taxon>
        <taxon>Magnoliopsida</taxon>
        <taxon>eudicotyledons</taxon>
        <taxon>Gunneridae</taxon>
        <taxon>Pentapetalae</taxon>
        <taxon>rosids</taxon>
        <taxon>fabids</taxon>
        <taxon>Fabales</taxon>
        <taxon>Fabaceae</taxon>
        <taxon>Papilionoideae</taxon>
        <taxon>50 kb inversion clade</taxon>
        <taxon>NPAAA clade</taxon>
        <taxon>indigoferoid/millettioid clade</taxon>
        <taxon>Phaseoleae</taxon>
        <taxon>Vigna</taxon>
    </lineage>
</organism>
<evidence type="ECO:0000313" key="2">
    <source>
        <dbReference type="Proteomes" id="UP000501690"/>
    </source>
</evidence>
<keyword evidence="2" id="KW-1185">Reference proteome</keyword>
<dbReference type="Proteomes" id="UP000501690">
    <property type="component" value="Linkage Group LG1"/>
</dbReference>